<reference evidence="2 3" key="1">
    <citation type="submission" date="2019-02" db="EMBL/GenBank/DDBJ databases">
        <title>Planctomycetal bacteria perform biofilm scaping via a novel small molecule.</title>
        <authorList>
            <person name="Jeske O."/>
            <person name="Boedeker C."/>
            <person name="Wiegand S."/>
            <person name="Breitling P."/>
            <person name="Kallscheuer N."/>
            <person name="Jogler M."/>
            <person name="Rohde M."/>
            <person name="Petersen J."/>
            <person name="Medema M.H."/>
            <person name="Surup F."/>
            <person name="Jogler C."/>
        </authorList>
    </citation>
    <scope>NUCLEOTIDE SEQUENCE [LARGE SCALE GENOMIC DNA]</scope>
    <source>
        <strain evidence="2 3">Mal15</strain>
    </source>
</reference>
<evidence type="ECO:0000256" key="1">
    <source>
        <dbReference type="SAM" id="MobiDB-lite"/>
    </source>
</evidence>
<dbReference type="AlphaFoldDB" id="A0A5B9MDI2"/>
<keyword evidence="3" id="KW-1185">Reference proteome</keyword>
<organism evidence="2 3">
    <name type="scientific">Stieleria maiorica</name>
    <dbReference type="NCBI Taxonomy" id="2795974"/>
    <lineage>
        <taxon>Bacteria</taxon>
        <taxon>Pseudomonadati</taxon>
        <taxon>Planctomycetota</taxon>
        <taxon>Planctomycetia</taxon>
        <taxon>Pirellulales</taxon>
        <taxon>Pirellulaceae</taxon>
        <taxon>Stieleria</taxon>
    </lineage>
</organism>
<evidence type="ECO:0000313" key="3">
    <source>
        <dbReference type="Proteomes" id="UP000321353"/>
    </source>
</evidence>
<dbReference type="KEGG" id="smam:Mal15_33950"/>
<sequence>MRRAGSWRSHHSLAIQGRSLGTSCGGASPLFPGSAWEHTVSEAPPRGGRDRGGATSDSRSKAGALERVGWVHHPCSRAPPGNTRSRRLRLAAGGIVAEPPATRVPRQEPWNELVGCITLVPGLRLGTHGLGGSASRRAGSWRSHQRLAFQGRSLGTSWLGASPLFPGSAWEHTVSEAPPCGGRGRGGATIESRSKAGALERVVWAGALERVVWAGALERVGWAGALERVGLGRDARNELG</sequence>
<feature type="region of interest" description="Disordered" evidence="1">
    <location>
        <begin position="35"/>
        <end position="66"/>
    </location>
</feature>
<gene>
    <name evidence="2" type="ORF">Mal15_33950</name>
</gene>
<accession>A0A5B9MDI2</accession>
<dbReference type="Proteomes" id="UP000321353">
    <property type="component" value="Chromosome"/>
</dbReference>
<proteinExistence type="predicted"/>
<dbReference type="EMBL" id="CP036264">
    <property type="protein sequence ID" value="QEF99331.1"/>
    <property type="molecule type" value="Genomic_DNA"/>
</dbReference>
<evidence type="ECO:0000313" key="2">
    <source>
        <dbReference type="EMBL" id="QEF99331.1"/>
    </source>
</evidence>
<protein>
    <submittedName>
        <fullName evidence="2">Uncharacterized protein</fullName>
    </submittedName>
</protein>
<name>A0A5B9MDI2_9BACT</name>